<dbReference type="Proteomes" id="UP000092683">
    <property type="component" value="Unassembled WGS sequence"/>
</dbReference>
<proteinExistence type="predicted"/>
<dbReference type="AlphaFoldDB" id="A0A1B9DE78"/>
<protein>
    <submittedName>
        <fullName evidence="1">Uncharacterized protein</fullName>
    </submittedName>
</protein>
<gene>
    <name evidence="1" type="ORF">A5677_10965</name>
</gene>
<name>A0A1B9DE78_MYCMA</name>
<sequence length="72" mass="7888">MCGPIGPFFQFFPIIGAEVQPAILPVGFLIWSDAYGIREIAPQLVMADNLRESVIGGLAANMYSHHVRFLLA</sequence>
<dbReference type="EMBL" id="MBEE01000014">
    <property type="protein sequence ID" value="OCB62969.1"/>
    <property type="molecule type" value="Genomic_DNA"/>
</dbReference>
<evidence type="ECO:0000313" key="2">
    <source>
        <dbReference type="Proteomes" id="UP000092683"/>
    </source>
</evidence>
<organism evidence="1 2">
    <name type="scientific">Mycobacterium malmoense</name>
    <dbReference type="NCBI Taxonomy" id="1780"/>
    <lineage>
        <taxon>Bacteria</taxon>
        <taxon>Bacillati</taxon>
        <taxon>Actinomycetota</taxon>
        <taxon>Actinomycetes</taxon>
        <taxon>Mycobacteriales</taxon>
        <taxon>Mycobacteriaceae</taxon>
        <taxon>Mycobacterium</taxon>
    </lineage>
</organism>
<accession>A0A1B9DE78</accession>
<evidence type="ECO:0000313" key="1">
    <source>
        <dbReference type="EMBL" id="OCB62969.1"/>
    </source>
</evidence>
<reference evidence="1 2" key="1">
    <citation type="submission" date="2016-06" db="EMBL/GenBank/DDBJ databases">
        <authorList>
            <person name="Kjaerup R.B."/>
            <person name="Dalgaard T.S."/>
            <person name="Juul-Madsen H.R."/>
        </authorList>
    </citation>
    <scope>NUCLEOTIDE SEQUENCE [LARGE SCALE GENOMIC DNA]</scope>
    <source>
        <strain evidence="1 2">E3012</strain>
    </source>
</reference>
<comment type="caution">
    <text evidence="1">The sequence shown here is derived from an EMBL/GenBank/DDBJ whole genome shotgun (WGS) entry which is preliminary data.</text>
</comment>